<name>A0A2Z2HZ48_9EURY</name>
<dbReference type="KEGG" id="naj:B1756_12475"/>
<evidence type="ECO:0000313" key="1">
    <source>
        <dbReference type="EMBL" id="ARS90464.1"/>
    </source>
</evidence>
<dbReference type="AlphaFoldDB" id="A0A2Z2HZ48"/>
<dbReference type="GeneID" id="32894906"/>
<organism evidence="1 2">
    <name type="scientific">Natrarchaeobaculum aegyptiacum</name>
    <dbReference type="NCBI Taxonomy" id="745377"/>
    <lineage>
        <taxon>Archaea</taxon>
        <taxon>Methanobacteriati</taxon>
        <taxon>Methanobacteriota</taxon>
        <taxon>Stenosarchaea group</taxon>
        <taxon>Halobacteria</taxon>
        <taxon>Halobacteriales</taxon>
        <taxon>Natrialbaceae</taxon>
        <taxon>Natrarchaeobaculum</taxon>
    </lineage>
</organism>
<dbReference type="Proteomes" id="UP000250088">
    <property type="component" value="Chromosome"/>
</dbReference>
<dbReference type="EMBL" id="CP019893">
    <property type="protein sequence ID" value="ARS90464.1"/>
    <property type="molecule type" value="Genomic_DNA"/>
</dbReference>
<dbReference type="RefSeq" id="WP_086888837.1">
    <property type="nucleotide sequence ID" value="NZ_CP019893.1"/>
</dbReference>
<keyword evidence="2" id="KW-1185">Reference proteome</keyword>
<sequence>MSTTTGDRRNLVSNASTMTTIADAVVEFAKGRRKAGALLLGAAAISRRVPGFGTAVSIGLRVYRRLG</sequence>
<reference evidence="2" key="1">
    <citation type="submission" date="2017-02" db="EMBL/GenBank/DDBJ databases">
        <title>Natronthermophilus aegyptiacus gen. nov.,sp. nov., an aerobic, extremely halophilic alkalithermophilic archaeon isolated from the athalassohaline Wadi An Natrun, Egypt.</title>
        <authorList>
            <person name="Zhao B."/>
        </authorList>
    </citation>
    <scope>NUCLEOTIDE SEQUENCE [LARGE SCALE GENOMIC DNA]</scope>
    <source>
        <strain evidence="2">JW/NM-HA 15</strain>
    </source>
</reference>
<accession>A0A2Z2HZ48</accession>
<evidence type="ECO:0000313" key="2">
    <source>
        <dbReference type="Proteomes" id="UP000250088"/>
    </source>
</evidence>
<protein>
    <submittedName>
        <fullName evidence="1">Uncharacterized protein</fullName>
    </submittedName>
</protein>
<gene>
    <name evidence="1" type="ORF">B1756_12475</name>
</gene>
<proteinExistence type="predicted"/>